<organism evidence="2 3">
    <name type="scientific">Salinactinospora qingdaonensis</name>
    <dbReference type="NCBI Taxonomy" id="702744"/>
    <lineage>
        <taxon>Bacteria</taxon>
        <taxon>Bacillati</taxon>
        <taxon>Actinomycetota</taxon>
        <taxon>Actinomycetes</taxon>
        <taxon>Streptosporangiales</taxon>
        <taxon>Nocardiopsidaceae</taxon>
        <taxon>Salinactinospora</taxon>
    </lineage>
</organism>
<gene>
    <name evidence="2" type="ORF">GCM10022402_09990</name>
</gene>
<dbReference type="InterPro" id="IPR015867">
    <property type="entry name" value="N-reg_PII/ATP_PRibTrfase_C"/>
</dbReference>
<protein>
    <submittedName>
        <fullName evidence="2">Divalent-cation tolerance protein CutA</fullName>
    </submittedName>
</protein>
<name>A0ABP7F4N8_9ACTN</name>
<evidence type="ECO:0000313" key="2">
    <source>
        <dbReference type="EMBL" id="GAA3731286.1"/>
    </source>
</evidence>
<dbReference type="EMBL" id="BAABDD010000003">
    <property type="protein sequence ID" value="GAA3731286.1"/>
    <property type="molecule type" value="Genomic_DNA"/>
</dbReference>
<dbReference type="RefSeq" id="WP_344967751.1">
    <property type="nucleotide sequence ID" value="NZ_BAABDD010000003.1"/>
</dbReference>
<comment type="similarity">
    <text evidence="1">Belongs to the CutA family.</text>
</comment>
<evidence type="ECO:0000256" key="1">
    <source>
        <dbReference type="ARBA" id="ARBA00010169"/>
    </source>
</evidence>
<dbReference type="SUPFAM" id="SSF54913">
    <property type="entry name" value="GlnB-like"/>
    <property type="match status" value="1"/>
</dbReference>
<evidence type="ECO:0000313" key="3">
    <source>
        <dbReference type="Proteomes" id="UP001500908"/>
    </source>
</evidence>
<reference evidence="3" key="1">
    <citation type="journal article" date="2019" name="Int. J. Syst. Evol. Microbiol.">
        <title>The Global Catalogue of Microorganisms (GCM) 10K type strain sequencing project: providing services to taxonomists for standard genome sequencing and annotation.</title>
        <authorList>
            <consortium name="The Broad Institute Genomics Platform"/>
            <consortium name="The Broad Institute Genome Sequencing Center for Infectious Disease"/>
            <person name="Wu L."/>
            <person name="Ma J."/>
        </authorList>
    </citation>
    <scope>NUCLEOTIDE SEQUENCE [LARGE SCALE GENOMIC DNA]</scope>
    <source>
        <strain evidence="3">JCM 17137</strain>
    </source>
</reference>
<sequence length="113" mass="12802">MTDQNVTEHMRVETTVADRDSAERLARSVIEARVAACAQVTGPITSFYRWEEEVHNDQEWLVVMKGAGDRLDALTTHLLAVHPYDVPEIIATPIEGGNPEYLRWVVEETRPTE</sequence>
<accession>A0ABP7F4N8</accession>
<comment type="caution">
    <text evidence="2">The sequence shown here is derived from an EMBL/GenBank/DDBJ whole genome shotgun (WGS) entry which is preliminary data.</text>
</comment>
<dbReference type="InterPro" id="IPR011322">
    <property type="entry name" value="N-reg_PII-like_a/b"/>
</dbReference>
<dbReference type="PANTHER" id="PTHR23419">
    <property type="entry name" value="DIVALENT CATION TOLERANCE CUTA-RELATED"/>
    <property type="match status" value="1"/>
</dbReference>
<dbReference type="Gene3D" id="3.30.70.120">
    <property type="match status" value="1"/>
</dbReference>
<dbReference type="Pfam" id="PF03091">
    <property type="entry name" value="CutA1"/>
    <property type="match status" value="1"/>
</dbReference>
<dbReference type="Proteomes" id="UP001500908">
    <property type="component" value="Unassembled WGS sequence"/>
</dbReference>
<proteinExistence type="inferred from homology"/>
<dbReference type="InterPro" id="IPR004323">
    <property type="entry name" value="Ion_tolerance_CutA"/>
</dbReference>
<keyword evidence="3" id="KW-1185">Reference proteome</keyword>
<dbReference type="PANTHER" id="PTHR23419:SF8">
    <property type="entry name" value="FI09726P"/>
    <property type="match status" value="1"/>
</dbReference>